<sequence length="88" mass="10439">MDAGRRLQRVRNELRNAWLRPCITGHDLTPADSPPRRPRRLARVYERRERNAYRLRCRTISATRGVLPTVTRNALGRDYALRSRWVLD</sequence>
<evidence type="ECO:0000313" key="1">
    <source>
        <dbReference type="EMBL" id="KAK5896498.1"/>
    </source>
</evidence>
<proteinExistence type="predicted"/>
<accession>A0AAN8GZC1</accession>
<evidence type="ECO:0000313" key="2">
    <source>
        <dbReference type="Proteomes" id="UP001335648"/>
    </source>
</evidence>
<dbReference type="Proteomes" id="UP001335648">
    <property type="component" value="Unassembled WGS sequence"/>
</dbReference>
<gene>
    <name evidence="1" type="ORF">CesoFtcFv8_009647</name>
</gene>
<dbReference type="EMBL" id="JAULUE010002053">
    <property type="protein sequence ID" value="KAK5896498.1"/>
    <property type="molecule type" value="Genomic_DNA"/>
</dbReference>
<dbReference type="AlphaFoldDB" id="A0AAN8GZC1"/>
<name>A0AAN8GZC1_9TELE</name>
<keyword evidence="2" id="KW-1185">Reference proteome</keyword>
<protein>
    <submittedName>
        <fullName evidence="1">Uncharacterized protein</fullName>
    </submittedName>
</protein>
<reference evidence="1 2" key="1">
    <citation type="journal article" date="2023" name="Mol. Biol. Evol.">
        <title>Genomics of Secondarily Temperate Adaptation in the Only Non-Antarctic Icefish.</title>
        <authorList>
            <person name="Rivera-Colon A.G."/>
            <person name="Rayamajhi N."/>
            <person name="Minhas B.F."/>
            <person name="Madrigal G."/>
            <person name="Bilyk K.T."/>
            <person name="Yoon V."/>
            <person name="Hune M."/>
            <person name="Gregory S."/>
            <person name="Cheng C.H.C."/>
            <person name="Catchen J.M."/>
        </authorList>
    </citation>
    <scope>NUCLEOTIDE SEQUENCE [LARGE SCALE GENOMIC DNA]</scope>
    <source>
        <strain evidence="1">JC2023a</strain>
    </source>
</reference>
<organism evidence="1 2">
    <name type="scientific">Champsocephalus esox</name>
    <name type="common">pike icefish</name>
    <dbReference type="NCBI Taxonomy" id="159716"/>
    <lineage>
        <taxon>Eukaryota</taxon>
        <taxon>Metazoa</taxon>
        <taxon>Chordata</taxon>
        <taxon>Craniata</taxon>
        <taxon>Vertebrata</taxon>
        <taxon>Euteleostomi</taxon>
        <taxon>Actinopterygii</taxon>
        <taxon>Neopterygii</taxon>
        <taxon>Teleostei</taxon>
        <taxon>Neoteleostei</taxon>
        <taxon>Acanthomorphata</taxon>
        <taxon>Eupercaria</taxon>
        <taxon>Perciformes</taxon>
        <taxon>Notothenioidei</taxon>
        <taxon>Channichthyidae</taxon>
        <taxon>Champsocephalus</taxon>
    </lineage>
</organism>
<comment type="caution">
    <text evidence="1">The sequence shown here is derived from an EMBL/GenBank/DDBJ whole genome shotgun (WGS) entry which is preliminary data.</text>
</comment>